<keyword evidence="3 16" id="KW-1003">Cell membrane</keyword>
<comment type="function">
    <text evidence="13">Component of the F(0) channel, it forms part of the peripheral stalk, linking F(1) to F(0). The b'-subunit is a diverged and duplicated form of b found in plants and photosynthetic bacteria.</text>
</comment>
<evidence type="ECO:0000256" key="13">
    <source>
        <dbReference type="ARBA" id="ARBA00025614"/>
    </source>
</evidence>
<evidence type="ECO:0000256" key="9">
    <source>
        <dbReference type="ARBA" id="ARBA00023065"/>
    </source>
</evidence>
<organism evidence="19 20">
    <name type="scientific">Candidatus Enterovibrio altilux</name>
    <dbReference type="NCBI Taxonomy" id="1927128"/>
    <lineage>
        <taxon>Bacteria</taxon>
        <taxon>Pseudomonadati</taxon>
        <taxon>Pseudomonadota</taxon>
        <taxon>Gammaproteobacteria</taxon>
        <taxon>Vibrionales</taxon>
        <taxon>Vibrionaceae</taxon>
        <taxon>Enterovibrio</taxon>
    </lineage>
</organism>
<evidence type="ECO:0000256" key="11">
    <source>
        <dbReference type="ARBA" id="ARBA00023310"/>
    </source>
</evidence>
<keyword evidence="20" id="KW-1185">Reference proteome</keyword>
<dbReference type="FunFam" id="1.20.5.620:FF:000001">
    <property type="entry name" value="ATP synthase subunit b"/>
    <property type="match status" value="1"/>
</dbReference>
<comment type="subunit">
    <text evidence="14">F-type ATPases have 2 components, F(1) - the catalytic core - and F(0) - the membrane proton channel. F(1) has five subunits: alpha(3), beta(3), gamma(1), delta(1), epsilon(1). F(0) has four main subunits: a(1), b(2) and c(10-14). The alpha and beta chains form an alternating ring which encloses part of the gamma chain. F(1) is attached to F(0) by a central stalk formed by the gamma and epsilon chains, while a peripheral stalk is formed by the delta and b chains.</text>
</comment>
<dbReference type="InterPro" id="IPR002146">
    <property type="entry name" value="ATP_synth_b/b'su_bac/chlpt"/>
</dbReference>
<comment type="subcellular location">
    <subcellularLocation>
        <location evidence="16">Cell membrane</location>
        <topology evidence="16">Single-pass membrane protein</topology>
    </subcellularLocation>
    <subcellularLocation>
        <location evidence="15">Endomembrane system</location>
        <topology evidence="15">Single-pass membrane protein</topology>
    </subcellularLocation>
</comment>
<evidence type="ECO:0000256" key="14">
    <source>
        <dbReference type="ARBA" id="ARBA00026054"/>
    </source>
</evidence>
<dbReference type="PANTHER" id="PTHR33445">
    <property type="entry name" value="ATP SYNTHASE SUBUNIT B', CHLOROPLASTIC"/>
    <property type="match status" value="1"/>
</dbReference>
<dbReference type="NCBIfam" id="NF004411">
    <property type="entry name" value="PRK05759.1-2"/>
    <property type="match status" value="1"/>
</dbReference>
<dbReference type="AlphaFoldDB" id="A0A291B944"/>
<keyword evidence="4" id="KW-0997">Cell inner membrane</keyword>
<dbReference type="KEGG" id="elux:BTN50_1011"/>
<evidence type="ECO:0000256" key="12">
    <source>
        <dbReference type="ARBA" id="ARBA00025198"/>
    </source>
</evidence>
<evidence type="ECO:0000256" key="3">
    <source>
        <dbReference type="ARBA" id="ARBA00022475"/>
    </source>
</evidence>
<dbReference type="GO" id="GO:0005886">
    <property type="term" value="C:plasma membrane"/>
    <property type="evidence" value="ECO:0007669"/>
    <property type="project" value="UniProtKB-SubCell"/>
</dbReference>
<dbReference type="GO" id="GO:0045259">
    <property type="term" value="C:proton-transporting ATP synthase complex"/>
    <property type="evidence" value="ECO:0007669"/>
    <property type="project" value="UniProtKB-KW"/>
</dbReference>
<feature type="coiled-coil region" evidence="18">
    <location>
        <begin position="44"/>
        <end position="71"/>
    </location>
</feature>
<dbReference type="Gene3D" id="1.20.5.620">
    <property type="entry name" value="F1F0 ATP synthase subunit B, membrane domain"/>
    <property type="match status" value="1"/>
</dbReference>
<sequence length="156" mass="17733">MNINATLFGQAIVFFIFVWFCMKYIWPPLTQTIEKRQELITDGLVAAKRAVKELDLAKANASDQLKEAKHIAAAIIEQANKRKVQILNEAHTSAIAERDNILYQGKAELAAERNHIRDHLRKQVAYLAVIAAEKILKRSIDANAHRDIFEKITTKL</sequence>
<keyword evidence="8 16" id="KW-1133">Transmembrane helix</keyword>
<dbReference type="InterPro" id="IPR050059">
    <property type="entry name" value="ATP_synthase_B_chain"/>
</dbReference>
<dbReference type="NCBIfam" id="NF004413">
    <property type="entry name" value="PRK05759.1-4"/>
    <property type="match status" value="1"/>
</dbReference>
<evidence type="ECO:0000256" key="15">
    <source>
        <dbReference type="ARBA" id="ARBA00037847"/>
    </source>
</evidence>
<dbReference type="InterPro" id="IPR028987">
    <property type="entry name" value="ATP_synth_B-like_membr_sf"/>
</dbReference>
<protein>
    <recommendedName>
        <fullName evidence="16">ATP synthase subunit b</fullName>
    </recommendedName>
    <alternativeName>
        <fullName evidence="16">ATP synthase F(0) sector subunit b</fullName>
    </alternativeName>
    <alternativeName>
        <fullName evidence="16">ATPase subunit I</fullName>
    </alternativeName>
    <alternativeName>
        <fullName evidence="16">F-type ATPase subunit b</fullName>
        <shortName evidence="16">F-ATPase subunit b</shortName>
    </alternativeName>
</protein>
<evidence type="ECO:0000256" key="6">
    <source>
        <dbReference type="ARBA" id="ARBA00022692"/>
    </source>
</evidence>
<proteinExistence type="inferred from homology"/>
<dbReference type="SUPFAM" id="SSF81573">
    <property type="entry name" value="F1F0 ATP synthase subunit B, membrane domain"/>
    <property type="match status" value="1"/>
</dbReference>
<dbReference type="PANTHER" id="PTHR33445:SF1">
    <property type="entry name" value="ATP SYNTHASE SUBUNIT B"/>
    <property type="match status" value="1"/>
</dbReference>
<evidence type="ECO:0000256" key="7">
    <source>
        <dbReference type="ARBA" id="ARBA00022781"/>
    </source>
</evidence>
<comment type="function">
    <text evidence="12 16">F(1)F(0) ATP synthase produces ATP from ADP in the presence of a proton or sodium gradient. F-type ATPases consist of two structural domains, F(1) containing the extramembraneous catalytic core and F(0) containing the membrane proton channel, linked together by a central stalk and a peripheral stalk. During catalysis, ATP synthesis in the catalytic domain of F(1) is coupled via a rotary mechanism of the central stalk subunits to proton translocation.</text>
</comment>
<keyword evidence="9 16" id="KW-0406">Ion transport</keyword>
<dbReference type="HAMAP" id="MF_01398">
    <property type="entry name" value="ATP_synth_b_bprime"/>
    <property type="match status" value="1"/>
</dbReference>
<accession>A0A291B944</accession>
<dbReference type="CDD" id="cd06503">
    <property type="entry name" value="ATP-synt_Fo_b"/>
    <property type="match status" value="1"/>
</dbReference>
<evidence type="ECO:0000313" key="19">
    <source>
        <dbReference type="EMBL" id="ATF09515.1"/>
    </source>
</evidence>
<dbReference type="Pfam" id="PF00430">
    <property type="entry name" value="ATP-synt_B"/>
    <property type="match status" value="1"/>
</dbReference>
<evidence type="ECO:0000256" key="18">
    <source>
        <dbReference type="SAM" id="Coils"/>
    </source>
</evidence>
<evidence type="ECO:0000256" key="10">
    <source>
        <dbReference type="ARBA" id="ARBA00023136"/>
    </source>
</evidence>
<reference evidence="20" key="1">
    <citation type="submission" date="2017-04" db="EMBL/GenBank/DDBJ databases">
        <title>Genome evolution of the luminous symbionts of deep sea anglerfish.</title>
        <authorList>
            <person name="Hendry T.A."/>
        </authorList>
    </citation>
    <scope>NUCLEOTIDE SEQUENCE [LARGE SCALE GENOMIC DNA]</scope>
</reference>
<dbReference type="GO" id="GO:0012505">
    <property type="term" value="C:endomembrane system"/>
    <property type="evidence" value="ECO:0007669"/>
    <property type="project" value="UniProtKB-SubCell"/>
</dbReference>
<evidence type="ECO:0000256" key="2">
    <source>
        <dbReference type="ARBA" id="ARBA00022448"/>
    </source>
</evidence>
<evidence type="ECO:0000256" key="17">
    <source>
        <dbReference type="RuleBase" id="RU003848"/>
    </source>
</evidence>
<keyword evidence="11 16" id="KW-0066">ATP synthesis</keyword>
<dbReference type="GO" id="GO:0046933">
    <property type="term" value="F:proton-transporting ATP synthase activity, rotational mechanism"/>
    <property type="evidence" value="ECO:0007669"/>
    <property type="project" value="UniProtKB-UniRule"/>
</dbReference>
<evidence type="ECO:0000313" key="20">
    <source>
        <dbReference type="Proteomes" id="UP000218160"/>
    </source>
</evidence>
<dbReference type="GO" id="GO:0046961">
    <property type="term" value="F:proton-transporting ATPase activity, rotational mechanism"/>
    <property type="evidence" value="ECO:0007669"/>
    <property type="project" value="TreeGrafter"/>
</dbReference>
<evidence type="ECO:0000256" key="1">
    <source>
        <dbReference type="ARBA" id="ARBA00005513"/>
    </source>
</evidence>
<keyword evidence="6 16" id="KW-0812">Transmembrane</keyword>
<keyword evidence="5 16" id="KW-0138">CF(0)</keyword>
<dbReference type="RefSeq" id="WP_096619160.1">
    <property type="nucleotide sequence ID" value="NZ_CP020660.1"/>
</dbReference>
<gene>
    <name evidence="16" type="primary">atpF</name>
    <name evidence="19" type="ORF">BTN50_1011</name>
</gene>
<dbReference type="EMBL" id="CP020660">
    <property type="protein sequence ID" value="ATF09515.1"/>
    <property type="molecule type" value="Genomic_DNA"/>
</dbReference>
<comment type="subunit">
    <text evidence="16">F-type ATPases have 2 components, F(1) - the catalytic core - and F(0) - the membrane proton channel. F(1) has five subunits: alpha(3), beta(3), gamma(1), delta(1), epsilon(1). F(0) has three main subunits: a(1), b(2) and c(10-14). The alpha and beta chains form an alternating ring which encloses part of the gamma chain. F(1) is attached to F(0) by a central stalk formed by the gamma and epsilon chains, while a peripheral stalk is formed by the delta and b chains.</text>
</comment>
<dbReference type="NCBIfam" id="TIGR01144">
    <property type="entry name" value="ATP_synt_b"/>
    <property type="match status" value="1"/>
</dbReference>
<evidence type="ECO:0000256" key="4">
    <source>
        <dbReference type="ARBA" id="ARBA00022519"/>
    </source>
</evidence>
<name>A0A291B944_9GAMM</name>
<keyword evidence="2 16" id="KW-0813">Transport</keyword>
<keyword evidence="7 16" id="KW-0375">Hydrogen ion transport</keyword>
<comment type="similarity">
    <text evidence="1 16 17">Belongs to the ATPase B chain family.</text>
</comment>
<evidence type="ECO:0000256" key="16">
    <source>
        <dbReference type="HAMAP-Rule" id="MF_01398"/>
    </source>
</evidence>
<evidence type="ECO:0000256" key="8">
    <source>
        <dbReference type="ARBA" id="ARBA00022989"/>
    </source>
</evidence>
<dbReference type="OrthoDB" id="9788020at2"/>
<evidence type="ECO:0000256" key="5">
    <source>
        <dbReference type="ARBA" id="ARBA00022547"/>
    </source>
</evidence>
<keyword evidence="18" id="KW-0175">Coiled coil</keyword>
<dbReference type="Proteomes" id="UP000218160">
    <property type="component" value="Chromosome 1"/>
</dbReference>
<dbReference type="InterPro" id="IPR005864">
    <property type="entry name" value="ATP_synth_F0_bsu_bac"/>
</dbReference>
<feature type="transmembrane region" description="Helical" evidence="16">
    <location>
        <begin position="6"/>
        <end position="26"/>
    </location>
</feature>
<keyword evidence="10 16" id="KW-0472">Membrane</keyword>